<dbReference type="HAMAP" id="MF_03040">
    <property type="entry name" value="USB1"/>
    <property type="match status" value="1"/>
</dbReference>
<keyword evidence="1 5" id="KW-0540">Nuclease</keyword>
<dbReference type="OMA" id="YTNPRPH"/>
<sequence length="285" mass="32208">MDTLLATYGYDSDDNSNTDENNTTLKNTVLEGGDEIKLSVVRLPPPPLDLLDSFHSIGGSSAQVNRIRSFPHVEGNYALHIFIPVLIPLSARKPLGLFLKNIAPLVPGLHVVDADIKLNELCNDDQKLEKYVFSREFHISLGRTVPILVHQIDSIVSMLRQKLQTQKLDWIELNDWEVFINDDGTRSFLSLEVTGGGLFEITKLIRSVDVVYRLHGLPEFYENAQPHISLLWAIGNIRNTLKQAVKKVEGKSCCSRKRCIFTTRFSRIECKIGKTSYKITKFPDT</sequence>
<gene>
    <name evidence="6" type="ORF">ZOSMA_361G00140</name>
</gene>
<reference evidence="7" key="1">
    <citation type="journal article" date="2016" name="Nature">
        <title>The genome of the seagrass Zostera marina reveals angiosperm adaptation to the sea.</title>
        <authorList>
            <person name="Olsen J.L."/>
            <person name="Rouze P."/>
            <person name="Verhelst B."/>
            <person name="Lin Y.-C."/>
            <person name="Bayer T."/>
            <person name="Collen J."/>
            <person name="Dattolo E."/>
            <person name="De Paoli E."/>
            <person name="Dittami S."/>
            <person name="Maumus F."/>
            <person name="Michel G."/>
            <person name="Kersting A."/>
            <person name="Lauritano C."/>
            <person name="Lohaus R."/>
            <person name="Toepel M."/>
            <person name="Tonon T."/>
            <person name="Vanneste K."/>
            <person name="Amirebrahimi M."/>
            <person name="Brakel J."/>
            <person name="Bostroem C."/>
            <person name="Chovatia M."/>
            <person name="Grimwood J."/>
            <person name="Jenkins J.W."/>
            <person name="Jueterbock A."/>
            <person name="Mraz A."/>
            <person name="Stam W.T."/>
            <person name="Tice H."/>
            <person name="Bornberg-Bauer E."/>
            <person name="Green P.J."/>
            <person name="Pearson G.A."/>
            <person name="Procaccini G."/>
            <person name="Duarte C.M."/>
            <person name="Schmutz J."/>
            <person name="Reusch T.B.H."/>
            <person name="Van de Peer Y."/>
        </authorList>
    </citation>
    <scope>NUCLEOTIDE SEQUENCE [LARGE SCALE GENOMIC DNA]</scope>
    <source>
        <strain evidence="7">cv. Finnish</strain>
    </source>
</reference>
<comment type="subcellular location">
    <subcellularLocation>
        <location evidence="5">Nucleus</location>
    </subcellularLocation>
</comment>
<feature type="active site" description="Proton donor/acceptor" evidence="5">
    <location>
        <position position="138"/>
    </location>
</feature>
<keyword evidence="4 5" id="KW-0539">Nucleus</keyword>
<dbReference type="OrthoDB" id="49151at2759"/>
<keyword evidence="3" id="KW-0456">Lyase</keyword>
<dbReference type="EC" id="3.1.4.-" evidence="5"/>
<dbReference type="Pfam" id="PF09749">
    <property type="entry name" value="HVSL"/>
    <property type="match status" value="1"/>
</dbReference>
<keyword evidence="2 5" id="KW-0378">Hydrolase</keyword>
<dbReference type="GO" id="GO:0034477">
    <property type="term" value="P:U6 snRNA 3'-end processing"/>
    <property type="evidence" value="ECO:0000318"/>
    <property type="project" value="GO_Central"/>
</dbReference>
<evidence type="ECO:0000256" key="1">
    <source>
        <dbReference type="ARBA" id="ARBA00022722"/>
    </source>
</evidence>
<dbReference type="FunFam" id="3.90.1140.10:FF:000008">
    <property type="entry name" value="U6 snRNA phosphodiesterase"/>
    <property type="match status" value="1"/>
</dbReference>
<comment type="caution">
    <text evidence="6">The sequence shown here is derived from an EMBL/GenBank/DDBJ whole genome shotgun (WGS) entry which is preliminary data.</text>
</comment>
<name>A0A0K9P697_ZOSMR</name>
<comment type="similarity">
    <text evidence="5">Belongs to the 2H phosphoesterase superfamily. USB1 family.</text>
</comment>
<protein>
    <recommendedName>
        <fullName evidence="5">U6 snRNA phosphodiesterase</fullName>
        <ecNumber evidence="5">3.1.4.-</ecNumber>
    </recommendedName>
</protein>
<dbReference type="Proteomes" id="UP000036987">
    <property type="component" value="Unassembled WGS sequence"/>
</dbReference>
<evidence type="ECO:0000313" key="7">
    <source>
        <dbReference type="Proteomes" id="UP000036987"/>
    </source>
</evidence>
<comment type="function">
    <text evidence="5">Phosphodiesterase responsible for the U6 snRNA 3' end processing. Acts as an exoribonuclease (RNase) responsible for trimming the poly(U) tract of the last nucleotides in the pre-U6 snRNA molecule, leading to the formation of mature U6 snRNA.</text>
</comment>
<dbReference type="AlphaFoldDB" id="A0A0K9P697"/>
<proteinExistence type="inferred from homology"/>
<keyword evidence="7" id="KW-1185">Reference proteome</keyword>
<dbReference type="PANTHER" id="PTHR13522">
    <property type="entry name" value="U6 SNRNA PHOSPHODIESTERASE 1"/>
    <property type="match status" value="1"/>
</dbReference>
<organism evidence="6 7">
    <name type="scientific">Zostera marina</name>
    <name type="common">Eelgrass</name>
    <dbReference type="NCBI Taxonomy" id="29655"/>
    <lineage>
        <taxon>Eukaryota</taxon>
        <taxon>Viridiplantae</taxon>
        <taxon>Streptophyta</taxon>
        <taxon>Embryophyta</taxon>
        <taxon>Tracheophyta</taxon>
        <taxon>Spermatophyta</taxon>
        <taxon>Magnoliopsida</taxon>
        <taxon>Liliopsida</taxon>
        <taxon>Zosteraceae</taxon>
        <taxon>Zostera</taxon>
    </lineage>
</organism>
<dbReference type="GO" id="GO:1990838">
    <property type="term" value="F:poly(U)-specific exoribonuclease activity, producing 3' uridine cyclic phosphate ends"/>
    <property type="evidence" value="ECO:0007669"/>
    <property type="project" value="UniProtKB-UniRule"/>
</dbReference>
<dbReference type="PANTHER" id="PTHR13522:SF3">
    <property type="entry name" value="U6 SNRNA PHOSPHODIESTERASE 1"/>
    <property type="match status" value="1"/>
</dbReference>
<dbReference type="GO" id="GO:0005634">
    <property type="term" value="C:nucleus"/>
    <property type="evidence" value="ECO:0000318"/>
    <property type="project" value="GO_Central"/>
</dbReference>
<accession>A0A0K9P697</accession>
<dbReference type="GO" id="GO:0000175">
    <property type="term" value="F:3'-5'-RNA exonuclease activity"/>
    <property type="evidence" value="ECO:0000318"/>
    <property type="project" value="GO_Central"/>
</dbReference>
<feature type="active site" description="Proton donor/acceptor" evidence="5">
    <location>
        <position position="227"/>
    </location>
</feature>
<evidence type="ECO:0000256" key="4">
    <source>
        <dbReference type="ARBA" id="ARBA00023242"/>
    </source>
</evidence>
<evidence type="ECO:0000313" key="6">
    <source>
        <dbReference type="EMBL" id="KMZ64534.1"/>
    </source>
</evidence>
<dbReference type="Gene3D" id="3.90.1140.10">
    <property type="entry name" value="Cyclic phosphodiesterase"/>
    <property type="match status" value="1"/>
</dbReference>
<evidence type="ECO:0000256" key="2">
    <source>
        <dbReference type="ARBA" id="ARBA00022801"/>
    </source>
</evidence>
<evidence type="ECO:0000256" key="3">
    <source>
        <dbReference type="ARBA" id="ARBA00023239"/>
    </source>
</evidence>
<dbReference type="InterPro" id="IPR027521">
    <property type="entry name" value="Usb1"/>
</dbReference>
<dbReference type="EMBL" id="LFYR01001131">
    <property type="protein sequence ID" value="KMZ64534.1"/>
    <property type="molecule type" value="Genomic_DNA"/>
</dbReference>
<dbReference type="GO" id="GO:0016829">
    <property type="term" value="F:lyase activity"/>
    <property type="evidence" value="ECO:0007669"/>
    <property type="project" value="UniProtKB-KW"/>
</dbReference>
<evidence type="ECO:0000256" key="5">
    <source>
        <dbReference type="HAMAP-Rule" id="MF_03040"/>
    </source>
</evidence>
<dbReference type="STRING" id="29655.A0A0K9P697"/>